<evidence type="ECO:0000256" key="12">
    <source>
        <dbReference type="ARBA" id="ARBA00023136"/>
    </source>
</evidence>
<evidence type="ECO:0000256" key="6">
    <source>
        <dbReference type="ARBA" id="ARBA00022692"/>
    </source>
</evidence>
<reference evidence="16 17" key="1">
    <citation type="journal article" date="2019" name="Nat. Ecol. Evol.">
        <title>Megaphylogeny resolves global patterns of mushroom evolution.</title>
        <authorList>
            <person name="Varga T."/>
            <person name="Krizsan K."/>
            <person name="Foldi C."/>
            <person name="Dima B."/>
            <person name="Sanchez-Garcia M."/>
            <person name="Sanchez-Ramirez S."/>
            <person name="Szollosi G.J."/>
            <person name="Szarkandi J.G."/>
            <person name="Papp V."/>
            <person name="Albert L."/>
            <person name="Andreopoulos W."/>
            <person name="Angelini C."/>
            <person name="Antonin V."/>
            <person name="Barry K.W."/>
            <person name="Bougher N.L."/>
            <person name="Buchanan P."/>
            <person name="Buyck B."/>
            <person name="Bense V."/>
            <person name="Catcheside P."/>
            <person name="Chovatia M."/>
            <person name="Cooper J."/>
            <person name="Damon W."/>
            <person name="Desjardin D."/>
            <person name="Finy P."/>
            <person name="Geml J."/>
            <person name="Haridas S."/>
            <person name="Hughes K."/>
            <person name="Justo A."/>
            <person name="Karasinski D."/>
            <person name="Kautmanova I."/>
            <person name="Kiss B."/>
            <person name="Kocsube S."/>
            <person name="Kotiranta H."/>
            <person name="LaButti K.M."/>
            <person name="Lechner B.E."/>
            <person name="Liimatainen K."/>
            <person name="Lipzen A."/>
            <person name="Lukacs Z."/>
            <person name="Mihaltcheva S."/>
            <person name="Morgado L.N."/>
            <person name="Niskanen T."/>
            <person name="Noordeloos M.E."/>
            <person name="Ohm R.A."/>
            <person name="Ortiz-Santana B."/>
            <person name="Ovrebo C."/>
            <person name="Racz N."/>
            <person name="Riley R."/>
            <person name="Savchenko A."/>
            <person name="Shiryaev A."/>
            <person name="Soop K."/>
            <person name="Spirin V."/>
            <person name="Szebenyi C."/>
            <person name="Tomsovsky M."/>
            <person name="Tulloss R.E."/>
            <person name="Uehling J."/>
            <person name="Grigoriev I.V."/>
            <person name="Vagvolgyi C."/>
            <person name="Papp T."/>
            <person name="Martin F.M."/>
            <person name="Miettinen O."/>
            <person name="Hibbett D.S."/>
            <person name="Nagy L.G."/>
        </authorList>
    </citation>
    <scope>NUCLEOTIDE SEQUENCE [LARGE SCALE GENOMIC DNA]</scope>
    <source>
        <strain evidence="16 17">CBS 121175</strain>
    </source>
</reference>
<evidence type="ECO:0000256" key="7">
    <source>
        <dbReference type="ARBA" id="ARBA00022723"/>
    </source>
</evidence>
<feature type="binding site" description="axial binding residue" evidence="13">
    <location>
        <position position="457"/>
    </location>
    <ligand>
        <name>heme</name>
        <dbReference type="ChEBI" id="CHEBI:30413"/>
    </ligand>
    <ligandPart>
        <name>Fe</name>
        <dbReference type="ChEBI" id="CHEBI:18248"/>
    </ligandPart>
</feature>
<feature type="chain" id="PRO_5023127822" evidence="15">
    <location>
        <begin position="20"/>
        <end position="522"/>
    </location>
</feature>
<dbReference type="PANTHER" id="PTHR24305">
    <property type="entry name" value="CYTOCHROME P450"/>
    <property type="match status" value="1"/>
</dbReference>
<dbReference type="PRINTS" id="PR00385">
    <property type="entry name" value="P450"/>
</dbReference>
<dbReference type="PRINTS" id="PR00463">
    <property type="entry name" value="EP450I"/>
</dbReference>
<dbReference type="Pfam" id="PF00067">
    <property type="entry name" value="p450"/>
    <property type="match status" value="1"/>
</dbReference>
<evidence type="ECO:0000313" key="16">
    <source>
        <dbReference type="EMBL" id="TFK19317.1"/>
    </source>
</evidence>
<evidence type="ECO:0000313" key="17">
    <source>
        <dbReference type="Proteomes" id="UP000307440"/>
    </source>
</evidence>
<dbReference type="EMBL" id="ML210347">
    <property type="protein sequence ID" value="TFK19317.1"/>
    <property type="molecule type" value="Genomic_DNA"/>
</dbReference>
<proteinExistence type="inferred from homology"/>
<sequence length="522" mass="59025">MEPLYAVLFSLTLAVVCQAIVALWKASKSVDHHSGPRRAVSSTTMLGAYLLPEIPGVSAGSNAMFRQKFTVFQKYGWDAYVEISWLGKPLTTFYVADPNTIKEIVSNRARFPKPTEDYGVLAIYGDNVVTTEGDQWRKYKKLVSPAFTDRNNRFVWTETVRIVSELFEDVWAEKKQIDADHVNDLTTQIAIMIIGSAVFGNKGSWRDEDTHLPPGHQMTFTQALYRASSELVLKAAIPNFAMSWTPRLRKTKLAFKELGAYMTEMIEERIRSPDVSRDDLFSNLIVSNSGDDKHGLGKLDVKEITGNLFVFLVAGHETTAHTLSFAFALLSLYPEEQDKLYEQIKSVLGDGRLPSYEDMPLLTRSLGVFYETLRMYPVVSGVPKHAAEDTTLVFGNQDGETKTVPMPRGTRAILHIAGLHYNPLYWKDPYEFKPERFLASDWPKDAFLPFSGGPRACIGRRFSETEGVAALTMIISKYRVSIKEEARFARETFEEKKNRVLKTVQEISLTPVRIPITFTKRD</sequence>
<protein>
    <submittedName>
        <fullName evidence="16">614/534 cytochrome P450</fullName>
    </submittedName>
</protein>
<dbReference type="PROSITE" id="PS00086">
    <property type="entry name" value="CYTOCHROME_P450"/>
    <property type="match status" value="1"/>
</dbReference>
<name>A0A5C3KHF0_COPMA</name>
<dbReference type="InterPro" id="IPR050121">
    <property type="entry name" value="Cytochrome_P450_monoxygenase"/>
</dbReference>
<dbReference type="GO" id="GO:0016705">
    <property type="term" value="F:oxidoreductase activity, acting on paired donors, with incorporation or reduction of molecular oxygen"/>
    <property type="evidence" value="ECO:0007669"/>
    <property type="project" value="InterPro"/>
</dbReference>
<evidence type="ECO:0000256" key="4">
    <source>
        <dbReference type="ARBA" id="ARBA00010617"/>
    </source>
</evidence>
<dbReference type="Gene3D" id="1.10.630.10">
    <property type="entry name" value="Cytochrome P450"/>
    <property type="match status" value="1"/>
</dbReference>
<evidence type="ECO:0000256" key="8">
    <source>
        <dbReference type="ARBA" id="ARBA00022989"/>
    </source>
</evidence>
<dbReference type="InterPro" id="IPR001128">
    <property type="entry name" value="Cyt_P450"/>
</dbReference>
<dbReference type="GO" id="GO:0005506">
    <property type="term" value="F:iron ion binding"/>
    <property type="evidence" value="ECO:0007669"/>
    <property type="project" value="InterPro"/>
</dbReference>
<dbReference type="InterPro" id="IPR017972">
    <property type="entry name" value="Cyt_P450_CS"/>
</dbReference>
<evidence type="ECO:0000256" key="10">
    <source>
        <dbReference type="ARBA" id="ARBA00023004"/>
    </source>
</evidence>
<dbReference type="SUPFAM" id="SSF48264">
    <property type="entry name" value="Cytochrome P450"/>
    <property type="match status" value="1"/>
</dbReference>
<accession>A0A5C3KHF0</accession>
<comment type="subcellular location">
    <subcellularLocation>
        <location evidence="2">Membrane</location>
    </subcellularLocation>
</comment>
<dbReference type="InterPro" id="IPR002401">
    <property type="entry name" value="Cyt_P450_E_grp-I"/>
</dbReference>
<keyword evidence="17" id="KW-1185">Reference proteome</keyword>
<keyword evidence="5 13" id="KW-0349">Heme</keyword>
<evidence type="ECO:0000256" key="1">
    <source>
        <dbReference type="ARBA" id="ARBA00001971"/>
    </source>
</evidence>
<evidence type="ECO:0000256" key="5">
    <source>
        <dbReference type="ARBA" id="ARBA00022617"/>
    </source>
</evidence>
<comment type="cofactor">
    <cofactor evidence="1 13">
        <name>heme</name>
        <dbReference type="ChEBI" id="CHEBI:30413"/>
    </cofactor>
</comment>
<dbReference type="Proteomes" id="UP000307440">
    <property type="component" value="Unassembled WGS sequence"/>
</dbReference>
<keyword evidence="8" id="KW-1133">Transmembrane helix</keyword>
<evidence type="ECO:0000256" key="3">
    <source>
        <dbReference type="ARBA" id="ARBA00004721"/>
    </source>
</evidence>
<gene>
    <name evidence="16" type="ORF">FA15DRAFT_674544</name>
</gene>
<keyword evidence="15" id="KW-0732">Signal</keyword>
<keyword evidence="9 14" id="KW-0560">Oxidoreductase</keyword>
<keyword evidence="7 13" id="KW-0479">Metal-binding</keyword>
<dbReference type="PANTHER" id="PTHR24305:SF166">
    <property type="entry name" value="CYTOCHROME P450 12A4, MITOCHONDRIAL-RELATED"/>
    <property type="match status" value="1"/>
</dbReference>
<evidence type="ECO:0000256" key="13">
    <source>
        <dbReference type="PIRSR" id="PIRSR602401-1"/>
    </source>
</evidence>
<organism evidence="16 17">
    <name type="scientific">Coprinopsis marcescibilis</name>
    <name type="common">Agaric fungus</name>
    <name type="synonym">Psathyrella marcescibilis</name>
    <dbReference type="NCBI Taxonomy" id="230819"/>
    <lineage>
        <taxon>Eukaryota</taxon>
        <taxon>Fungi</taxon>
        <taxon>Dikarya</taxon>
        <taxon>Basidiomycota</taxon>
        <taxon>Agaricomycotina</taxon>
        <taxon>Agaricomycetes</taxon>
        <taxon>Agaricomycetidae</taxon>
        <taxon>Agaricales</taxon>
        <taxon>Agaricineae</taxon>
        <taxon>Psathyrellaceae</taxon>
        <taxon>Coprinopsis</taxon>
    </lineage>
</organism>
<dbReference type="AlphaFoldDB" id="A0A5C3KHF0"/>
<dbReference type="InterPro" id="IPR036396">
    <property type="entry name" value="Cyt_P450_sf"/>
</dbReference>
<dbReference type="GO" id="GO:0020037">
    <property type="term" value="F:heme binding"/>
    <property type="evidence" value="ECO:0007669"/>
    <property type="project" value="InterPro"/>
</dbReference>
<keyword evidence="6" id="KW-0812">Transmembrane</keyword>
<dbReference type="GO" id="GO:0004497">
    <property type="term" value="F:monooxygenase activity"/>
    <property type="evidence" value="ECO:0007669"/>
    <property type="project" value="UniProtKB-KW"/>
</dbReference>
<evidence type="ECO:0000256" key="11">
    <source>
        <dbReference type="ARBA" id="ARBA00023033"/>
    </source>
</evidence>
<keyword evidence="12" id="KW-0472">Membrane</keyword>
<keyword evidence="11 14" id="KW-0503">Monooxygenase</keyword>
<evidence type="ECO:0000256" key="14">
    <source>
        <dbReference type="RuleBase" id="RU000461"/>
    </source>
</evidence>
<comment type="similarity">
    <text evidence="4 14">Belongs to the cytochrome P450 family.</text>
</comment>
<comment type="pathway">
    <text evidence="3">Secondary metabolite biosynthesis; terpenoid biosynthesis.</text>
</comment>
<evidence type="ECO:0000256" key="9">
    <source>
        <dbReference type="ARBA" id="ARBA00023002"/>
    </source>
</evidence>
<keyword evidence="10 13" id="KW-0408">Iron</keyword>
<dbReference type="OrthoDB" id="1470350at2759"/>
<feature type="signal peptide" evidence="15">
    <location>
        <begin position="1"/>
        <end position="19"/>
    </location>
</feature>
<dbReference type="GO" id="GO:0016020">
    <property type="term" value="C:membrane"/>
    <property type="evidence" value="ECO:0007669"/>
    <property type="project" value="UniProtKB-SubCell"/>
</dbReference>
<dbReference type="CDD" id="cd11070">
    <property type="entry name" value="CYP56-like"/>
    <property type="match status" value="1"/>
</dbReference>
<evidence type="ECO:0000256" key="15">
    <source>
        <dbReference type="SAM" id="SignalP"/>
    </source>
</evidence>
<evidence type="ECO:0000256" key="2">
    <source>
        <dbReference type="ARBA" id="ARBA00004370"/>
    </source>
</evidence>
<dbReference type="STRING" id="230819.A0A5C3KHF0"/>